<feature type="transmembrane region" description="Helical" evidence="9">
    <location>
        <begin position="97"/>
        <end position="113"/>
    </location>
</feature>
<dbReference type="SUPFAM" id="SSF161111">
    <property type="entry name" value="Cation efflux protein transmembrane domain-like"/>
    <property type="match status" value="1"/>
</dbReference>
<evidence type="ECO:0000256" key="3">
    <source>
        <dbReference type="ARBA" id="ARBA00022448"/>
    </source>
</evidence>
<evidence type="ECO:0000256" key="2">
    <source>
        <dbReference type="ARBA" id="ARBA00008873"/>
    </source>
</evidence>
<keyword evidence="4 9" id="KW-0812">Transmembrane</keyword>
<evidence type="ECO:0000313" key="13">
    <source>
        <dbReference type="Proteomes" id="UP001057375"/>
    </source>
</evidence>
<evidence type="ECO:0000256" key="7">
    <source>
        <dbReference type="ARBA" id="ARBA00023065"/>
    </source>
</evidence>
<gene>
    <name evidence="12" type="ORF">ADUPG1_002398</name>
</gene>
<keyword evidence="5" id="KW-0862">Zinc</keyword>
<keyword evidence="7" id="KW-0406">Ion transport</keyword>
<dbReference type="Pfam" id="PF16916">
    <property type="entry name" value="ZT_dimer"/>
    <property type="match status" value="1"/>
</dbReference>
<feature type="transmembrane region" description="Helical" evidence="9">
    <location>
        <begin position="125"/>
        <end position="145"/>
    </location>
</feature>
<evidence type="ECO:0000259" key="11">
    <source>
        <dbReference type="Pfam" id="PF16916"/>
    </source>
</evidence>
<comment type="subcellular location">
    <subcellularLocation>
        <location evidence="1">Membrane</location>
        <topology evidence="1">Multi-pass membrane protein</topology>
    </subcellularLocation>
</comment>
<name>A0ABQ5KKS5_9EUKA</name>
<organism evidence="12 13">
    <name type="scientific">Aduncisulcus paluster</name>
    <dbReference type="NCBI Taxonomy" id="2918883"/>
    <lineage>
        <taxon>Eukaryota</taxon>
        <taxon>Metamonada</taxon>
        <taxon>Carpediemonas-like organisms</taxon>
        <taxon>Aduncisulcus</taxon>
    </lineage>
</organism>
<feature type="transmembrane region" description="Helical" evidence="9">
    <location>
        <begin position="151"/>
        <end position="168"/>
    </location>
</feature>
<feature type="transmembrane region" description="Helical" evidence="9">
    <location>
        <begin position="306"/>
        <end position="326"/>
    </location>
</feature>
<dbReference type="InterPro" id="IPR050681">
    <property type="entry name" value="CDF/SLC30A"/>
</dbReference>
<dbReference type="Proteomes" id="UP001057375">
    <property type="component" value="Unassembled WGS sequence"/>
</dbReference>
<feature type="transmembrane region" description="Helical" evidence="9">
    <location>
        <begin position="60"/>
        <end position="77"/>
    </location>
</feature>
<evidence type="ECO:0000256" key="6">
    <source>
        <dbReference type="ARBA" id="ARBA00022989"/>
    </source>
</evidence>
<feature type="transmembrane region" description="Helical" evidence="9">
    <location>
        <begin position="335"/>
        <end position="352"/>
    </location>
</feature>
<dbReference type="PANTHER" id="PTHR11562:SF17">
    <property type="entry name" value="RE54080P-RELATED"/>
    <property type="match status" value="1"/>
</dbReference>
<feature type="non-terminal residue" evidence="12">
    <location>
        <position position="389"/>
    </location>
</feature>
<feature type="transmembrane region" description="Helical" evidence="9">
    <location>
        <begin position="175"/>
        <end position="192"/>
    </location>
</feature>
<dbReference type="EMBL" id="BQXS01002784">
    <property type="protein sequence ID" value="GKT33107.1"/>
    <property type="molecule type" value="Genomic_DNA"/>
</dbReference>
<protein>
    <submittedName>
        <fullName evidence="12">Cation efflux protein like protein</fullName>
    </submittedName>
</protein>
<keyword evidence="13" id="KW-1185">Reference proteome</keyword>
<accession>A0ABQ5KKS5</accession>
<keyword evidence="6 9" id="KW-1133">Transmembrane helix</keyword>
<evidence type="ECO:0000256" key="5">
    <source>
        <dbReference type="ARBA" id="ARBA00022906"/>
    </source>
</evidence>
<keyword evidence="3" id="KW-0813">Transport</keyword>
<comment type="caution">
    <text evidence="12">The sequence shown here is derived from an EMBL/GenBank/DDBJ whole genome shotgun (WGS) entry which is preliminary data.</text>
</comment>
<feature type="domain" description="Cation efflux protein transmembrane" evidence="10">
    <location>
        <begin position="27"/>
        <end position="143"/>
    </location>
</feature>
<evidence type="ECO:0000256" key="9">
    <source>
        <dbReference type="SAM" id="Phobius"/>
    </source>
</evidence>
<evidence type="ECO:0000256" key="1">
    <source>
        <dbReference type="ARBA" id="ARBA00004141"/>
    </source>
</evidence>
<dbReference type="InterPro" id="IPR027470">
    <property type="entry name" value="Cation_efflux_CTD"/>
</dbReference>
<keyword evidence="8 9" id="KW-0472">Membrane</keyword>
<proteinExistence type="inferred from homology"/>
<dbReference type="Gene3D" id="1.20.1510.10">
    <property type="entry name" value="Cation efflux protein transmembrane domain"/>
    <property type="match status" value="1"/>
</dbReference>
<dbReference type="InterPro" id="IPR058533">
    <property type="entry name" value="Cation_efflux_TM"/>
</dbReference>
<evidence type="ECO:0000256" key="4">
    <source>
        <dbReference type="ARBA" id="ARBA00022692"/>
    </source>
</evidence>
<feature type="transmembrane region" description="Helical" evidence="9">
    <location>
        <begin position="26"/>
        <end position="48"/>
    </location>
</feature>
<dbReference type="InterPro" id="IPR036837">
    <property type="entry name" value="Cation_efflux_CTD_sf"/>
</dbReference>
<dbReference type="NCBIfam" id="TIGR01297">
    <property type="entry name" value="CDF"/>
    <property type="match status" value="2"/>
</dbReference>
<comment type="similarity">
    <text evidence="2">Belongs to the cation diffusion facilitator (CDF) transporter (TC 2.A.4) family. SLC30A subfamily.</text>
</comment>
<reference evidence="12" key="1">
    <citation type="submission" date="2022-03" db="EMBL/GenBank/DDBJ databases">
        <title>Draft genome sequence of Aduncisulcus paluster, a free-living microaerophilic Fornicata.</title>
        <authorList>
            <person name="Yuyama I."/>
            <person name="Kume K."/>
            <person name="Tamura T."/>
            <person name="Inagaki Y."/>
            <person name="Hashimoto T."/>
        </authorList>
    </citation>
    <scope>NUCLEOTIDE SEQUENCE</scope>
    <source>
        <strain evidence="12">NY0171</strain>
    </source>
</reference>
<sequence length="389" mass="41342">MAADTHEHGSGHSHGHGVSANADRKWLTIALILIGGFMAVEVVIGVIAQSLALISDAGHMLTDAASIVLALIAIRLASRPARGSYTYGLKRAEILSAQANGVTLFLLAAFFIYEGIRRLITPPEVSGLLVFVTALAGIVVNGAFQHILNDLYAFIATAIAGAVVWLTGFTRADAIAALVVAALMLKAGWGLVRESGRIFLEAAPVGLDPDTIGAQLASVESVTEVHDLHIWQITSGQPALSAHILVVPNSDCHGIRREIEELLHTRYDIDHTTLQVDHEGAEASTHCLDPHGEPYRAEDNSLPGKGLTYLAATHAVLIAVAVTMILRHRKHAPEATVIVGSASVLGLGYVHLMPTYWPAVQDSFVSGPRVDVTWFSWVTVVISIGAAMV</sequence>
<dbReference type="PANTHER" id="PTHR11562">
    <property type="entry name" value="CATION EFFLUX PROTEIN/ ZINC TRANSPORTER"/>
    <property type="match status" value="1"/>
</dbReference>
<dbReference type="Pfam" id="PF01545">
    <property type="entry name" value="Cation_efflux"/>
    <property type="match status" value="1"/>
</dbReference>
<feature type="domain" description="Cation efflux protein cytoplasmic" evidence="11">
    <location>
        <begin position="210"/>
        <end position="278"/>
    </location>
</feature>
<keyword evidence="5" id="KW-0864">Zinc transport</keyword>
<dbReference type="InterPro" id="IPR002524">
    <property type="entry name" value="Cation_efflux"/>
</dbReference>
<feature type="transmembrane region" description="Helical" evidence="9">
    <location>
        <begin position="372"/>
        <end position="388"/>
    </location>
</feature>
<evidence type="ECO:0000256" key="8">
    <source>
        <dbReference type="ARBA" id="ARBA00023136"/>
    </source>
</evidence>
<evidence type="ECO:0000259" key="10">
    <source>
        <dbReference type="Pfam" id="PF01545"/>
    </source>
</evidence>
<evidence type="ECO:0000313" key="12">
    <source>
        <dbReference type="EMBL" id="GKT33107.1"/>
    </source>
</evidence>
<dbReference type="SUPFAM" id="SSF160240">
    <property type="entry name" value="Cation efflux protein cytoplasmic domain-like"/>
    <property type="match status" value="1"/>
</dbReference>
<dbReference type="InterPro" id="IPR027469">
    <property type="entry name" value="Cation_efflux_TMD_sf"/>
</dbReference>